<accession>A0AAX2ZML1</accession>
<dbReference type="KEGG" id="tem:JW646_06890"/>
<dbReference type="Proteomes" id="UP001198983">
    <property type="component" value="Chromosome"/>
</dbReference>
<evidence type="ECO:0000313" key="3">
    <source>
        <dbReference type="Proteomes" id="UP001198983"/>
    </source>
</evidence>
<gene>
    <name evidence="2" type="ORF">JW646_06890</name>
</gene>
<keyword evidence="3" id="KW-1185">Reference proteome</keyword>
<feature type="transmembrane region" description="Helical" evidence="1">
    <location>
        <begin position="58"/>
        <end position="81"/>
    </location>
</feature>
<keyword evidence="1" id="KW-0472">Membrane</keyword>
<feature type="transmembrane region" description="Helical" evidence="1">
    <location>
        <begin position="32"/>
        <end position="52"/>
    </location>
</feature>
<dbReference type="Pfam" id="PF14015">
    <property type="entry name" value="DUF4231"/>
    <property type="match status" value="1"/>
</dbReference>
<protein>
    <submittedName>
        <fullName evidence="2">DUF4231 domain-containing protein</fullName>
    </submittedName>
</protein>
<dbReference type="InterPro" id="IPR025325">
    <property type="entry name" value="DUF4231"/>
</dbReference>
<sequence length="144" mass="17332">MENIDRNSYIEKRLNQQIRWYKIRSKNMKYKFCGLSLITIIVNAIIPIFVLMSEEFDFKFKVIVILLSSIASISTAVLQLFKYQELWIKYRITSKLLEKEKVSYETQVKKYKKNEEALELLIETCEDIMGRENEKWELLYDNKV</sequence>
<name>A0AAX2ZML1_9FIRM</name>
<proteinExistence type="predicted"/>
<keyword evidence="1" id="KW-1133">Transmembrane helix</keyword>
<organism evidence="2 3">
    <name type="scientific">Terrisporobacter hibernicus</name>
    <dbReference type="NCBI Taxonomy" id="2813371"/>
    <lineage>
        <taxon>Bacteria</taxon>
        <taxon>Bacillati</taxon>
        <taxon>Bacillota</taxon>
        <taxon>Clostridia</taxon>
        <taxon>Peptostreptococcales</taxon>
        <taxon>Peptostreptococcaceae</taxon>
        <taxon>Terrisporobacter</taxon>
    </lineage>
</organism>
<dbReference type="AlphaFoldDB" id="A0AAX2ZML1"/>
<evidence type="ECO:0000256" key="1">
    <source>
        <dbReference type="SAM" id="Phobius"/>
    </source>
</evidence>
<reference evidence="2 3" key="1">
    <citation type="journal article" date="2023" name="Int. J. Syst. Evol. Microbiol.">
        <title>Terrisporobacter hibernicus sp. nov., isolated from bovine faeces in Northern Ireland.</title>
        <authorList>
            <person name="Mitchell M."/>
            <person name="Nguyen S.V."/>
            <person name="Connor M."/>
            <person name="Fairley D.J."/>
            <person name="Donoghue O."/>
            <person name="Marshall H."/>
            <person name="Koolman L."/>
            <person name="McMullan G."/>
            <person name="Schaffer K.E."/>
            <person name="McGrath J.W."/>
            <person name="Fanning S."/>
        </authorList>
    </citation>
    <scope>NUCLEOTIDE SEQUENCE [LARGE SCALE GENOMIC DNA]</scope>
    <source>
        <strain evidence="2 3">MCA3</strain>
    </source>
</reference>
<dbReference type="EMBL" id="CP081135">
    <property type="protein sequence ID" value="UEL49760.1"/>
    <property type="molecule type" value="Genomic_DNA"/>
</dbReference>
<keyword evidence="1" id="KW-0812">Transmembrane</keyword>
<dbReference type="NCBIfam" id="NF033634">
    <property type="entry name" value="SLATT_1"/>
    <property type="match status" value="1"/>
</dbReference>
<evidence type="ECO:0000313" key="2">
    <source>
        <dbReference type="EMBL" id="UEL49760.1"/>
    </source>
</evidence>